<dbReference type="KEGG" id="tpe:Tpen_0608"/>
<dbReference type="RefSeq" id="WP_011752278.1">
    <property type="nucleotide sequence ID" value="NC_008698.1"/>
</dbReference>
<evidence type="ECO:0000313" key="7">
    <source>
        <dbReference type="EMBL" id="ABL78013.1"/>
    </source>
</evidence>
<dbReference type="GO" id="GO:0003735">
    <property type="term" value="F:structural constituent of ribosome"/>
    <property type="evidence" value="ECO:0007669"/>
    <property type="project" value="UniProtKB-UniRule"/>
</dbReference>
<dbReference type="OrthoDB" id="7144at2157"/>
<dbReference type="GO" id="GO:0019843">
    <property type="term" value="F:rRNA binding"/>
    <property type="evidence" value="ECO:0007669"/>
    <property type="project" value="UniProtKB-UniRule"/>
</dbReference>
<evidence type="ECO:0000256" key="5">
    <source>
        <dbReference type="HAMAP-Rule" id="MF_01365"/>
    </source>
</evidence>
<accession>A1RXT3</accession>
<keyword evidence="8" id="KW-1185">Reference proteome</keyword>
<comment type="function">
    <text evidence="5">This protein binds to the 23S rRNA, and is important in its secondary structure. It is located near the subunit interface in the base of the L7/L12 stalk, and near the tRNA binding site of the peptidyltransferase center.</text>
</comment>
<evidence type="ECO:0000256" key="3">
    <source>
        <dbReference type="ARBA" id="ARBA00022980"/>
    </source>
</evidence>
<feature type="domain" description="Large ribosomal subunit protein uL6 alpha-beta" evidence="6">
    <location>
        <begin position="12"/>
        <end position="85"/>
    </location>
</feature>
<dbReference type="STRING" id="368408.Tpen_0608"/>
<dbReference type="FunFam" id="3.90.930.12:FF:000004">
    <property type="entry name" value="60S ribosomal protein L9"/>
    <property type="match status" value="1"/>
</dbReference>
<dbReference type="Proteomes" id="UP000000641">
    <property type="component" value="Chromosome"/>
</dbReference>
<dbReference type="NCBIfam" id="TIGR03653">
    <property type="entry name" value="uL6_arch"/>
    <property type="match status" value="1"/>
</dbReference>
<dbReference type="InterPro" id="IPR036789">
    <property type="entry name" value="Ribosomal_uL6-like_a/b-dom_sf"/>
</dbReference>
<dbReference type="PANTHER" id="PTHR11655">
    <property type="entry name" value="60S/50S RIBOSOMAL PROTEIN L6/L9"/>
    <property type="match status" value="1"/>
</dbReference>
<dbReference type="GeneID" id="4601228"/>
<evidence type="ECO:0000313" key="8">
    <source>
        <dbReference type="Proteomes" id="UP000000641"/>
    </source>
</evidence>
<keyword evidence="1 5" id="KW-0699">rRNA-binding</keyword>
<dbReference type="EnsemblBacteria" id="ABL78013">
    <property type="protein sequence ID" value="ABL78013"/>
    <property type="gene ID" value="Tpen_0608"/>
</dbReference>
<dbReference type="HOGENOM" id="CLU_065464_0_0_2"/>
<dbReference type="PANTHER" id="PTHR11655:SF16">
    <property type="entry name" value="60S RIBOSOMAL PROTEIN L9"/>
    <property type="match status" value="1"/>
</dbReference>
<comment type="similarity">
    <text evidence="5">Belongs to the universal ribosomal protein uL6 family.</text>
</comment>
<dbReference type="NCBIfam" id="NF004037">
    <property type="entry name" value="PRK05518.1"/>
    <property type="match status" value="1"/>
</dbReference>
<dbReference type="SUPFAM" id="SSF56053">
    <property type="entry name" value="Ribosomal protein L6"/>
    <property type="match status" value="2"/>
</dbReference>
<dbReference type="PIRSF" id="PIRSF002162">
    <property type="entry name" value="Ribosomal_L6"/>
    <property type="match status" value="1"/>
</dbReference>
<name>A1RXT3_THEPD</name>
<sequence>MRVLQKTESVPIPEGVKVHVNGKRVEVEGPLGKVEKDFSHARRISIRVEGNSVVVETFHATKKDYALVGTIASIINNMIIGVTKGYRYKLKIVYAHFPMSLKVEKDKIIIENFLGERGKRIAGIMPGAKVKIEKDDVIVEGIDLDAVAQTAANIHLATHLRGKRALSPHGREGTGPGILDGIYLYAIEHLK</sequence>
<evidence type="ECO:0000256" key="1">
    <source>
        <dbReference type="ARBA" id="ARBA00022730"/>
    </source>
</evidence>
<gene>
    <name evidence="5" type="primary">rpl6</name>
    <name evidence="7" type="ordered locus">Tpen_0608</name>
</gene>
<evidence type="ECO:0000259" key="6">
    <source>
        <dbReference type="Pfam" id="PF00347"/>
    </source>
</evidence>
<comment type="subunit">
    <text evidence="5">Part of the 50S ribosomal subunit.</text>
</comment>
<feature type="domain" description="Large ribosomal subunit protein uL6 alpha-beta" evidence="6">
    <location>
        <begin position="97"/>
        <end position="161"/>
    </location>
</feature>
<organism evidence="7 8">
    <name type="scientific">Thermofilum pendens (strain DSM 2475 / Hrk 5)</name>
    <dbReference type="NCBI Taxonomy" id="368408"/>
    <lineage>
        <taxon>Archaea</taxon>
        <taxon>Thermoproteota</taxon>
        <taxon>Thermoprotei</taxon>
        <taxon>Thermofilales</taxon>
        <taxon>Thermofilaceae</taxon>
        <taxon>Thermofilum</taxon>
    </lineage>
</organism>
<dbReference type="EMBL" id="CP000505">
    <property type="protein sequence ID" value="ABL78013.1"/>
    <property type="molecule type" value="Genomic_DNA"/>
</dbReference>
<reference evidence="8" key="1">
    <citation type="journal article" date="2008" name="J. Bacteriol.">
        <title>Genome sequence of Thermofilum pendens reveals an exceptional loss of biosynthetic pathways without genome reduction.</title>
        <authorList>
            <person name="Anderson I."/>
            <person name="Rodriguez J."/>
            <person name="Susanti D."/>
            <person name="Porat I."/>
            <person name="Reich C."/>
            <person name="Ulrich L.E."/>
            <person name="Elkins J.G."/>
            <person name="Mavromatis K."/>
            <person name="Lykidis A."/>
            <person name="Kim E."/>
            <person name="Thompson L.S."/>
            <person name="Nolan M."/>
            <person name="Land M."/>
            <person name="Copeland A."/>
            <person name="Lapidus A."/>
            <person name="Lucas S."/>
            <person name="Detter C."/>
            <person name="Zhulin I.B."/>
            <person name="Olsen G.J."/>
            <person name="Whitman W."/>
            <person name="Mukhopadhyay B."/>
            <person name="Bristow J."/>
            <person name="Kyrpides N."/>
        </authorList>
    </citation>
    <scope>NUCLEOTIDE SEQUENCE [LARGE SCALE GENOMIC DNA]</scope>
    <source>
        <strain evidence="8">DSM 2475 / Hrk 5</strain>
    </source>
</reference>
<dbReference type="HAMAP" id="MF_01365_A">
    <property type="entry name" value="Ribosomal_uL6_A"/>
    <property type="match status" value="1"/>
</dbReference>
<dbReference type="Pfam" id="PF00347">
    <property type="entry name" value="Ribosomal_L6"/>
    <property type="match status" value="2"/>
</dbReference>
<dbReference type="eggNOG" id="arCOG04090">
    <property type="taxonomic scope" value="Archaea"/>
</dbReference>
<dbReference type="GO" id="GO:0022625">
    <property type="term" value="C:cytosolic large ribosomal subunit"/>
    <property type="evidence" value="ECO:0007669"/>
    <property type="project" value="UniProtKB-UniRule"/>
</dbReference>
<protein>
    <recommendedName>
        <fullName evidence="5">Large ribosomal subunit protein uL6</fullName>
    </recommendedName>
</protein>
<proteinExistence type="inferred from homology"/>
<dbReference type="AlphaFoldDB" id="A1RXT3"/>
<dbReference type="InterPro" id="IPR000702">
    <property type="entry name" value="Ribosomal_uL6-like"/>
</dbReference>
<evidence type="ECO:0000256" key="2">
    <source>
        <dbReference type="ARBA" id="ARBA00022884"/>
    </source>
</evidence>
<keyword evidence="4 5" id="KW-0687">Ribonucleoprotein</keyword>
<evidence type="ECO:0000256" key="4">
    <source>
        <dbReference type="ARBA" id="ARBA00023274"/>
    </source>
</evidence>
<dbReference type="Gene3D" id="3.90.930.12">
    <property type="entry name" value="Ribosomal protein L6, alpha-beta domain"/>
    <property type="match status" value="2"/>
</dbReference>
<dbReference type="InterPro" id="IPR019907">
    <property type="entry name" value="Ribosomal_uL6_arc"/>
</dbReference>
<dbReference type="InterPro" id="IPR020040">
    <property type="entry name" value="Ribosomal_uL6_a/b-dom"/>
</dbReference>
<keyword evidence="2 5" id="KW-0694">RNA-binding</keyword>
<dbReference type="GO" id="GO:0002181">
    <property type="term" value="P:cytoplasmic translation"/>
    <property type="evidence" value="ECO:0007669"/>
    <property type="project" value="TreeGrafter"/>
</dbReference>
<keyword evidence="3 5" id="KW-0689">Ribosomal protein</keyword>
<dbReference type="FunFam" id="3.90.930.12:FF:000008">
    <property type="entry name" value="50S ribosomal protein L6"/>
    <property type="match status" value="1"/>
</dbReference>